<dbReference type="PANTHER" id="PTHR38689">
    <property type="entry name" value="SUCCINATE DEHYDROGENASE HYDROPHOBIC MEMBRANE ANCHOR SUBUNIT"/>
    <property type="match status" value="1"/>
</dbReference>
<dbReference type="GO" id="GO:0020037">
    <property type="term" value="F:heme binding"/>
    <property type="evidence" value="ECO:0007669"/>
    <property type="project" value="InterPro"/>
</dbReference>
<dbReference type="InterPro" id="IPR034804">
    <property type="entry name" value="SQR/QFR_C/D"/>
</dbReference>
<reference evidence="20" key="1">
    <citation type="submission" date="2022-05" db="EMBL/GenBank/DDBJ databases">
        <title>Impact of host demography and evolutionary history on endosymbiont molecular evolution: a test in carpenter ants (Genus Camponotus) and their Blochmannia endosymbionts.</title>
        <authorList>
            <person name="Manthey J.D."/>
            <person name="Giron J.C."/>
            <person name="Hruska J.P."/>
        </authorList>
    </citation>
    <scope>NUCLEOTIDE SEQUENCE</scope>
    <source>
        <strain evidence="21">C-005</strain>
        <strain evidence="20">C-039</strain>
    </source>
</reference>
<dbReference type="Proteomes" id="UP001056622">
    <property type="component" value="Chromosome"/>
</dbReference>
<dbReference type="PANTHER" id="PTHR38689:SF1">
    <property type="entry name" value="SUCCINATE DEHYDROGENASE HYDROPHOBIC MEMBRANE ANCHOR SUBUNIT"/>
    <property type="match status" value="1"/>
</dbReference>
<evidence type="ECO:0000256" key="14">
    <source>
        <dbReference type="ARBA" id="ARBA00023004"/>
    </source>
</evidence>
<keyword evidence="7 16" id="KW-0997">Cell inner membrane</keyword>
<keyword evidence="15 16" id="KW-0472">Membrane</keyword>
<keyword evidence="8 16" id="KW-0816">Tricarboxylic acid cycle</keyword>
<comment type="function">
    <text evidence="1 16">Membrane-anchoring subunit of succinate dehydrogenase (SDH).</text>
</comment>
<comment type="cofactor">
    <cofactor evidence="18">
        <name>heme</name>
        <dbReference type="ChEBI" id="CHEBI:30413"/>
    </cofactor>
    <text evidence="18">The heme is bound between the two transmembrane subunits.</text>
</comment>
<organism evidence="20 22">
    <name type="scientific">Candidatus Blochmannia vicinus</name>
    <name type="common">nom. nud.</name>
    <dbReference type="NCBI Taxonomy" id="251540"/>
    <lineage>
        <taxon>Bacteria</taxon>
        <taxon>Pseudomonadati</taxon>
        <taxon>Pseudomonadota</taxon>
        <taxon>Gammaproteobacteria</taxon>
        <taxon>Enterobacterales</taxon>
        <taxon>Enterobacteriaceae</taxon>
        <taxon>ant endosymbionts</taxon>
        <taxon>Candidatus Blochmanniella</taxon>
    </lineage>
</organism>
<keyword evidence="11 18" id="KW-0479">Metal-binding</keyword>
<proteinExistence type="predicted"/>
<keyword evidence="14 18" id="KW-0408">Iron</keyword>
<dbReference type="GO" id="GO:0006099">
    <property type="term" value="P:tricarboxylic acid cycle"/>
    <property type="evidence" value="ECO:0007669"/>
    <property type="project" value="UniProtKB-UniRule"/>
</dbReference>
<evidence type="ECO:0000256" key="2">
    <source>
        <dbReference type="ARBA" id="ARBA00004429"/>
    </source>
</evidence>
<evidence type="ECO:0000256" key="19">
    <source>
        <dbReference type="SAM" id="Phobius"/>
    </source>
</evidence>
<dbReference type="RefSeq" id="WP_250248877.1">
    <property type="nucleotide sequence ID" value="NZ_CP097753.1"/>
</dbReference>
<feature type="transmembrane region" description="Helical" evidence="19">
    <location>
        <begin position="21"/>
        <end position="39"/>
    </location>
</feature>
<keyword evidence="9 18" id="KW-0349">Heme</keyword>
<dbReference type="PIRSF" id="PIRSF000169">
    <property type="entry name" value="SDH_D"/>
    <property type="match status" value="1"/>
</dbReference>
<evidence type="ECO:0000256" key="10">
    <source>
        <dbReference type="ARBA" id="ARBA00022692"/>
    </source>
</evidence>
<keyword evidence="13 19" id="KW-1133">Transmembrane helix</keyword>
<dbReference type="GO" id="GO:0009055">
    <property type="term" value="F:electron transfer activity"/>
    <property type="evidence" value="ECO:0007669"/>
    <property type="project" value="TreeGrafter"/>
</dbReference>
<comment type="subcellular location">
    <subcellularLocation>
        <location evidence="2 16">Cell inner membrane</location>
        <topology evidence="2 16">Multi-pass membrane protein</topology>
    </subcellularLocation>
</comment>
<dbReference type="Proteomes" id="UP001056209">
    <property type="component" value="Chromosome"/>
</dbReference>
<dbReference type="EMBL" id="CP097753">
    <property type="protein sequence ID" value="URJ28423.1"/>
    <property type="molecule type" value="Genomic_DNA"/>
</dbReference>
<evidence type="ECO:0000256" key="6">
    <source>
        <dbReference type="ARBA" id="ARBA00022475"/>
    </source>
</evidence>
<sequence length="115" mass="13639">MVPIKSALKRHGVYEWLLVRFSAILMLLYIMYISTFIISTNTLSYDEWYNFFSKNTTKIFSITTLISALSHTWIGIHHVLEDYIKLIILRRISIWITNSVLFMYLLFGIIIIWSV</sequence>
<evidence type="ECO:0000313" key="23">
    <source>
        <dbReference type="Proteomes" id="UP001056622"/>
    </source>
</evidence>
<dbReference type="EMBL" id="CP097763">
    <property type="protein sequence ID" value="URJ33000.1"/>
    <property type="molecule type" value="Genomic_DNA"/>
</dbReference>
<keyword evidence="10 19" id="KW-0812">Transmembrane</keyword>
<dbReference type="AlphaFoldDB" id="A0A9Q8TXH7"/>
<dbReference type="GO" id="GO:0005886">
    <property type="term" value="C:plasma membrane"/>
    <property type="evidence" value="ECO:0007669"/>
    <property type="project" value="UniProtKB-SubCell"/>
</dbReference>
<evidence type="ECO:0000256" key="9">
    <source>
        <dbReference type="ARBA" id="ARBA00022617"/>
    </source>
</evidence>
<accession>A0A9Q8TXH7</accession>
<evidence type="ECO:0000256" key="15">
    <source>
        <dbReference type="ARBA" id="ARBA00023136"/>
    </source>
</evidence>
<gene>
    <name evidence="20" type="primary">sdhD</name>
    <name evidence="20" type="ORF">M9393_01565</name>
    <name evidence="21" type="ORF">M9408_03260</name>
</gene>
<evidence type="ECO:0000256" key="17">
    <source>
        <dbReference type="PIRSR" id="PIRSR000169-1"/>
    </source>
</evidence>
<dbReference type="SUPFAM" id="SSF81343">
    <property type="entry name" value="Fumarate reductase respiratory complex transmembrane subunits"/>
    <property type="match status" value="1"/>
</dbReference>
<dbReference type="CDD" id="cd03494">
    <property type="entry name" value="SQR_TypeC_SdhD"/>
    <property type="match status" value="1"/>
</dbReference>
<evidence type="ECO:0000313" key="22">
    <source>
        <dbReference type="Proteomes" id="UP001056209"/>
    </source>
</evidence>
<dbReference type="Gene3D" id="1.20.1300.10">
    <property type="entry name" value="Fumarate reductase/succinate dehydrogenase, transmembrane subunit"/>
    <property type="match status" value="1"/>
</dbReference>
<name>A0A9Q8TXH7_9ENTR</name>
<evidence type="ECO:0000256" key="4">
    <source>
        <dbReference type="ARBA" id="ARBA00019425"/>
    </source>
</evidence>
<evidence type="ECO:0000256" key="8">
    <source>
        <dbReference type="ARBA" id="ARBA00022532"/>
    </source>
</evidence>
<evidence type="ECO:0000256" key="13">
    <source>
        <dbReference type="ARBA" id="ARBA00022989"/>
    </source>
</evidence>
<evidence type="ECO:0000313" key="20">
    <source>
        <dbReference type="EMBL" id="URJ28423.1"/>
    </source>
</evidence>
<evidence type="ECO:0000313" key="21">
    <source>
        <dbReference type="EMBL" id="URJ33000.1"/>
    </source>
</evidence>
<dbReference type="GO" id="GO:0046872">
    <property type="term" value="F:metal ion binding"/>
    <property type="evidence" value="ECO:0007669"/>
    <property type="project" value="UniProtKB-KW"/>
</dbReference>
<evidence type="ECO:0000256" key="5">
    <source>
        <dbReference type="ARBA" id="ARBA00022448"/>
    </source>
</evidence>
<dbReference type="InterPro" id="IPR014312">
    <property type="entry name" value="Succ_DH_anchor"/>
</dbReference>
<evidence type="ECO:0000256" key="3">
    <source>
        <dbReference type="ARBA" id="ARBA00005163"/>
    </source>
</evidence>
<dbReference type="GO" id="GO:0017004">
    <property type="term" value="P:cytochrome complex assembly"/>
    <property type="evidence" value="ECO:0007669"/>
    <property type="project" value="TreeGrafter"/>
</dbReference>
<feature type="binding site" evidence="17">
    <location>
        <position position="83"/>
    </location>
    <ligand>
        <name>a ubiquinone</name>
        <dbReference type="ChEBI" id="CHEBI:16389"/>
    </ligand>
</feature>
<feature type="transmembrane region" description="Helical" evidence="19">
    <location>
        <begin position="59"/>
        <end position="80"/>
    </location>
</feature>
<evidence type="ECO:0000256" key="1">
    <source>
        <dbReference type="ARBA" id="ARBA00004050"/>
    </source>
</evidence>
<feature type="transmembrane region" description="Helical" evidence="19">
    <location>
        <begin position="92"/>
        <end position="113"/>
    </location>
</feature>
<keyword evidence="6 16" id="KW-1003">Cell membrane</keyword>
<feature type="binding site" description="axial binding residue" evidence="18">
    <location>
        <position position="71"/>
    </location>
    <ligand>
        <name>heme</name>
        <dbReference type="ChEBI" id="CHEBI:30413"/>
        <note>ligand shared with second transmembrane subunit</note>
    </ligand>
    <ligandPart>
        <name>Fe</name>
        <dbReference type="ChEBI" id="CHEBI:18248"/>
    </ligandPart>
</feature>
<keyword evidence="23" id="KW-1185">Reference proteome</keyword>
<evidence type="ECO:0000256" key="12">
    <source>
        <dbReference type="ARBA" id="ARBA00022982"/>
    </source>
</evidence>
<evidence type="ECO:0000256" key="16">
    <source>
        <dbReference type="PIRNR" id="PIRNR000169"/>
    </source>
</evidence>
<protein>
    <recommendedName>
        <fullName evidence="4 16">Succinate dehydrogenase hydrophobic membrane anchor subunit</fullName>
    </recommendedName>
</protein>
<evidence type="ECO:0000256" key="18">
    <source>
        <dbReference type="PIRSR" id="PIRSR000169-2"/>
    </source>
</evidence>
<evidence type="ECO:0000256" key="7">
    <source>
        <dbReference type="ARBA" id="ARBA00022519"/>
    </source>
</evidence>
<dbReference type="NCBIfam" id="TIGR02968">
    <property type="entry name" value="succ_dehyd_anc"/>
    <property type="match status" value="1"/>
</dbReference>
<evidence type="ECO:0000256" key="11">
    <source>
        <dbReference type="ARBA" id="ARBA00022723"/>
    </source>
</evidence>
<dbReference type="InterPro" id="IPR000701">
    <property type="entry name" value="SuccDH_FuR_B_TM-su"/>
</dbReference>
<comment type="pathway">
    <text evidence="3 16">Carbohydrate metabolism; tricarboxylic acid cycle.</text>
</comment>
<dbReference type="Pfam" id="PF01127">
    <property type="entry name" value="Sdh_cyt"/>
    <property type="match status" value="1"/>
</dbReference>
<keyword evidence="5 16" id="KW-0813">Transport</keyword>
<keyword evidence="12 16" id="KW-0249">Electron transport</keyword>